<organism evidence="1 2">
    <name type="scientific">Desmospora profundinema</name>
    <dbReference type="NCBI Taxonomy" id="1571184"/>
    <lineage>
        <taxon>Bacteria</taxon>
        <taxon>Bacillati</taxon>
        <taxon>Bacillota</taxon>
        <taxon>Bacilli</taxon>
        <taxon>Bacillales</taxon>
        <taxon>Thermoactinomycetaceae</taxon>
        <taxon>Desmospora</taxon>
    </lineage>
</organism>
<sequence>MSYLVYHGPVGDSVENPTLEFIKDLVFNREADYWAQGGGDSALEIEGLNERLIFFFDEPYGFFIMRHPDYLAPCKENVEIEVVEHWVGGEPMRIPSCCYVSRDQAYEILSKVIETKQIPTDVNWVDIYEIDFDHGYESEQ</sequence>
<dbReference type="RefSeq" id="WP_309866025.1">
    <property type="nucleotide sequence ID" value="NZ_JAVDQG010000004.1"/>
</dbReference>
<protein>
    <submittedName>
        <fullName evidence="1">Uncharacterized protein</fullName>
    </submittedName>
</protein>
<evidence type="ECO:0000313" key="1">
    <source>
        <dbReference type="EMBL" id="MDR6226337.1"/>
    </source>
</evidence>
<name>A0ABU1INJ6_9BACL</name>
<dbReference type="EMBL" id="JAVDQG010000004">
    <property type="protein sequence ID" value="MDR6226337.1"/>
    <property type="molecule type" value="Genomic_DNA"/>
</dbReference>
<reference evidence="1 2" key="1">
    <citation type="submission" date="2023-07" db="EMBL/GenBank/DDBJ databases">
        <title>Genomic Encyclopedia of Type Strains, Phase IV (KMG-IV): sequencing the most valuable type-strain genomes for metagenomic binning, comparative biology and taxonomic classification.</title>
        <authorList>
            <person name="Goeker M."/>
        </authorList>
    </citation>
    <scope>NUCLEOTIDE SEQUENCE [LARGE SCALE GENOMIC DNA]</scope>
    <source>
        <strain evidence="1 2">DSM 45903</strain>
    </source>
</reference>
<accession>A0ABU1INJ6</accession>
<dbReference type="Proteomes" id="UP001185012">
    <property type="component" value="Unassembled WGS sequence"/>
</dbReference>
<comment type="caution">
    <text evidence="1">The sequence shown here is derived from an EMBL/GenBank/DDBJ whole genome shotgun (WGS) entry which is preliminary data.</text>
</comment>
<evidence type="ECO:0000313" key="2">
    <source>
        <dbReference type="Proteomes" id="UP001185012"/>
    </source>
</evidence>
<proteinExistence type="predicted"/>
<gene>
    <name evidence="1" type="ORF">JOE21_002343</name>
</gene>
<keyword evidence="2" id="KW-1185">Reference proteome</keyword>